<organism evidence="1 2">
    <name type="scientific">Pichia sorbitophila (strain ATCC MYA-4447 / BCRC 22081 / CBS 7064 / NBRC 10061 / NRRL Y-12695)</name>
    <name type="common">Hybrid yeast</name>
    <dbReference type="NCBI Taxonomy" id="559304"/>
    <lineage>
        <taxon>Eukaryota</taxon>
        <taxon>Fungi</taxon>
        <taxon>Dikarya</taxon>
        <taxon>Ascomycota</taxon>
        <taxon>Saccharomycotina</taxon>
        <taxon>Pichiomycetes</taxon>
        <taxon>Debaryomycetaceae</taxon>
        <taxon>Millerozyma</taxon>
    </lineage>
</organism>
<reference evidence="1 2" key="1">
    <citation type="journal article" date="2012" name="G3 (Bethesda)">
        <title>Pichia sorbitophila, an interspecies yeast hybrid reveals early steps of genome resolution following polyploidization.</title>
        <authorList>
            <person name="Leh Louis V."/>
            <person name="Despons L."/>
            <person name="Friedrich A."/>
            <person name="Martin T."/>
            <person name="Durrens P."/>
            <person name="Casaregola S."/>
            <person name="Neuveglise C."/>
            <person name="Fairhead C."/>
            <person name="Marck C."/>
            <person name="Cruz J.A."/>
            <person name="Straub M.L."/>
            <person name="Kugler V."/>
            <person name="Sacerdot C."/>
            <person name="Uzunov Z."/>
            <person name="Thierry A."/>
            <person name="Weiss S."/>
            <person name="Bleykasten C."/>
            <person name="De Montigny J."/>
            <person name="Jacques N."/>
            <person name="Jung P."/>
            <person name="Lemaire M."/>
            <person name="Mallet S."/>
            <person name="Morel G."/>
            <person name="Richard G.F."/>
            <person name="Sarkar A."/>
            <person name="Savel G."/>
            <person name="Schacherer J."/>
            <person name="Seret M.L."/>
            <person name="Talla E."/>
            <person name="Samson G."/>
            <person name="Jubin C."/>
            <person name="Poulain J."/>
            <person name="Vacherie B."/>
            <person name="Barbe V."/>
            <person name="Pelletier E."/>
            <person name="Sherman D.J."/>
            <person name="Westhof E."/>
            <person name="Weissenbach J."/>
            <person name="Baret P.V."/>
            <person name="Wincker P."/>
            <person name="Gaillardin C."/>
            <person name="Dujon B."/>
            <person name="Souciet J.L."/>
        </authorList>
    </citation>
    <scope>NUCLEOTIDE SEQUENCE [LARGE SCALE GENOMIC DNA]</scope>
    <source>
        <strain evidence="2">ATCC MYA-4447 / BCRC 22081 / CBS 7064 / NBRC 10061 / NRRL Y-12695</strain>
    </source>
</reference>
<dbReference type="InParanoid" id="G8Y431"/>
<evidence type="ECO:0000313" key="1">
    <source>
        <dbReference type="EMBL" id="CCE85449.1"/>
    </source>
</evidence>
<dbReference type="OrthoDB" id="4009246at2759"/>
<proteinExistence type="predicted"/>
<dbReference type="eggNOG" id="ENOG502R9QV">
    <property type="taxonomic scope" value="Eukaryota"/>
</dbReference>
<sequence>MKGAVSNTSSQANKFVRSFLKNDKWNIVNPIDKSIASTKVQSNSYIKVKKPVTKTDIKDAEGFIGYKINNKKFNNYKYPCLPENVHDMKGVDQAVYKYVHRQSLLRNIPTLTSNEFFILKLIPATHHVSLFRKSYFSFMFSNKGGYALNDPELSRSLSSFNGRYKKHSFFRERLFPLDKSVVRSVYRKNTRKAMFYALRENIRTEDDLKSAAGIYYFRFLVVPKLEEDYLKLSDYINSALKKVLDPKSTFNSDLRRTVTAQNKSNNIAWLERNVKRTNYIGNPRFIRHFPKLPFLRSKQS</sequence>
<name>G8Y431_PICSO</name>
<gene>
    <name evidence="1" type="primary">Piso0_005045</name>
    <name evidence="1" type="ORF">GNLVRS01_PISO0M06524g</name>
</gene>
<evidence type="ECO:0000313" key="2">
    <source>
        <dbReference type="Proteomes" id="UP000005222"/>
    </source>
</evidence>
<dbReference type="OMA" id="VSGIWFF"/>
<keyword evidence="2" id="KW-1185">Reference proteome</keyword>
<accession>G8Y431</accession>
<dbReference type="AlphaFoldDB" id="G8Y431"/>
<protein>
    <submittedName>
        <fullName evidence="1">Piso0_005045 protein</fullName>
    </submittedName>
</protein>
<dbReference type="Proteomes" id="UP000005222">
    <property type="component" value="Chromosome M"/>
</dbReference>
<dbReference type="HOGENOM" id="CLU_927849_0_0_1"/>
<dbReference type="EMBL" id="FO082047">
    <property type="protein sequence ID" value="CCE85449.1"/>
    <property type="molecule type" value="Genomic_DNA"/>
</dbReference>